<evidence type="ECO:0000259" key="5">
    <source>
        <dbReference type="PROSITE" id="PS51078"/>
    </source>
</evidence>
<sequence length="273" mass="29056">MRTDEEVAGRPQGRQHTVGVVAKALDVLEGVVWGEPQTIGELAQTTGIEKAAVYRILNTLVEHEFVVKDDETRTFAPGPRLYAAAAALHRGTDVVSLATPQMTALRDEFGETVNLGTLIDHEVQYLHILESSHSLRMTVEPGVRHPANSTALGKALLAQLGPSAARTALAHTPAPRMTEHSIVDPTVLEAELKRVRARGYAIDDQENELGAVCVAATIPPTGAAARHAISISGPATRMTPRAVERIGARLMQACSEVAELLPAGEGRDVVPSA</sequence>
<protein>
    <submittedName>
        <fullName evidence="6">IclR family transcriptional regulator</fullName>
    </submittedName>
</protein>
<evidence type="ECO:0000256" key="1">
    <source>
        <dbReference type="ARBA" id="ARBA00023015"/>
    </source>
</evidence>
<dbReference type="SUPFAM" id="SSF46785">
    <property type="entry name" value="Winged helix' DNA-binding domain"/>
    <property type="match status" value="1"/>
</dbReference>
<proteinExistence type="predicted"/>
<dbReference type="SMART" id="SM00346">
    <property type="entry name" value="HTH_ICLR"/>
    <property type="match status" value="1"/>
</dbReference>
<dbReference type="InterPro" id="IPR005471">
    <property type="entry name" value="Tscrpt_reg_IclR_N"/>
</dbReference>
<evidence type="ECO:0000313" key="6">
    <source>
        <dbReference type="EMBL" id="MFC7406828.1"/>
    </source>
</evidence>
<dbReference type="InterPro" id="IPR036388">
    <property type="entry name" value="WH-like_DNA-bd_sf"/>
</dbReference>
<organism evidence="6 7">
    <name type="scientific">Georgenia alba</name>
    <dbReference type="NCBI Taxonomy" id="2233858"/>
    <lineage>
        <taxon>Bacteria</taxon>
        <taxon>Bacillati</taxon>
        <taxon>Actinomycetota</taxon>
        <taxon>Actinomycetes</taxon>
        <taxon>Micrococcales</taxon>
        <taxon>Bogoriellaceae</taxon>
        <taxon>Georgenia</taxon>
    </lineage>
</organism>
<accession>A0ABW2QEA1</accession>
<dbReference type="SUPFAM" id="SSF55781">
    <property type="entry name" value="GAF domain-like"/>
    <property type="match status" value="1"/>
</dbReference>
<reference evidence="7" key="1">
    <citation type="journal article" date="2019" name="Int. J. Syst. Evol. Microbiol.">
        <title>The Global Catalogue of Microorganisms (GCM) 10K type strain sequencing project: providing services to taxonomists for standard genome sequencing and annotation.</title>
        <authorList>
            <consortium name="The Broad Institute Genomics Platform"/>
            <consortium name="The Broad Institute Genome Sequencing Center for Infectious Disease"/>
            <person name="Wu L."/>
            <person name="Ma J."/>
        </authorList>
    </citation>
    <scope>NUCLEOTIDE SEQUENCE [LARGE SCALE GENOMIC DNA]</scope>
    <source>
        <strain evidence="7">JCM 1490</strain>
    </source>
</reference>
<dbReference type="EMBL" id="JBHTCQ010000004">
    <property type="protein sequence ID" value="MFC7406828.1"/>
    <property type="molecule type" value="Genomic_DNA"/>
</dbReference>
<dbReference type="PANTHER" id="PTHR30136">
    <property type="entry name" value="HELIX-TURN-HELIX TRANSCRIPTIONAL REGULATOR, ICLR FAMILY"/>
    <property type="match status" value="1"/>
</dbReference>
<dbReference type="Pfam" id="PF09339">
    <property type="entry name" value="HTH_IclR"/>
    <property type="match status" value="1"/>
</dbReference>
<dbReference type="RefSeq" id="WP_382396356.1">
    <property type="nucleotide sequence ID" value="NZ_JBHTCQ010000004.1"/>
</dbReference>
<keyword evidence="1" id="KW-0805">Transcription regulation</keyword>
<gene>
    <name evidence="6" type="ORF">ACFQQL_17040</name>
</gene>
<evidence type="ECO:0000313" key="7">
    <source>
        <dbReference type="Proteomes" id="UP001596455"/>
    </source>
</evidence>
<dbReference type="Gene3D" id="3.30.450.40">
    <property type="match status" value="1"/>
</dbReference>
<evidence type="ECO:0000256" key="3">
    <source>
        <dbReference type="ARBA" id="ARBA00023163"/>
    </source>
</evidence>
<dbReference type="InterPro" id="IPR036390">
    <property type="entry name" value="WH_DNA-bd_sf"/>
</dbReference>
<dbReference type="PANTHER" id="PTHR30136:SF24">
    <property type="entry name" value="HTH-TYPE TRANSCRIPTIONAL REPRESSOR ALLR"/>
    <property type="match status" value="1"/>
</dbReference>
<dbReference type="InterPro" id="IPR014757">
    <property type="entry name" value="Tscrpt_reg_IclR_C"/>
</dbReference>
<keyword evidence="2" id="KW-0238">DNA-binding</keyword>
<comment type="caution">
    <text evidence="6">The sequence shown here is derived from an EMBL/GenBank/DDBJ whole genome shotgun (WGS) entry which is preliminary data.</text>
</comment>
<keyword evidence="3" id="KW-0804">Transcription</keyword>
<evidence type="ECO:0000259" key="4">
    <source>
        <dbReference type="PROSITE" id="PS51077"/>
    </source>
</evidence>
<dbReference type="InterPro" id="IPR050707">
    <property type="entry name" value="HTH_MetabolicPath_Reg"/>
</dbReference>
<feature type="domain" description="IclR-ED" evidence="5">
    <location>
        <begin position="80"/>
        <end position="263"/>
    </location>
</feature>
<feature type="domain" description="HTH iclR-type" evidence="4">
    <location>
        <begin position="18"/>
        <end position="79"/>
    </location>
</feature>
<dbReference type="InterPro" id="IPR029016">
    <property type="entry name" value="GAF-like_dom_sf"/>
</dbReference>
<dbReference type="PROSITE" id="PS51077">
    <property type="entry name" value="HTH_ICLR"/>
    <property type="match status" value="1"/>
</dbReference>
<keyword evidence="7" id="KW-1185">Reference proteome</keyword>
<dbReference type="PROSITE" id="PS51078">
    <property type="entry name" value="ICLR_ED"/>
    <property type="match status" value="1"/>
</dbReference>
<evidence type="ECO:0000256" key="2">
    <source>
        <dbReference type="ARBA" id="ARBA00023125"/>
    </source>
</evidence>
<dbReference type="Pfam" id="PF01614">
    <property type="entry name" value="IclR_C"/>
    <property type="match status" value="1"/>
</dbReference>
<dbReference type="Proteomes" id="UP001596455">
    <property type="component" value="Unassembled WGS sequence"/>
</dbReference>
<dbReference type="Gene3D" id="1.10.10.10">
    <property type="entry name" value="Winged helix-like DNA-binding domain superfamily/Winged helix DNA-binding domain"/>
    <property type="match status" value="1"/>
</dbReference>
<name>A0ABW2QEA1_9MICO</name>